<dbReference type="SMART" id="SM00382">
    <property type="entry name" value="AAA"/>
    <property type="match status" value="1"/>
</dbReference>
<dbReference type="PANTHER" id="PTHR42788:SF13">
    <property type="entry name" value="ALIPHATIC SULFONATES IMPORT ATP-BINDING PROTEIN SSUB"/>
    <property type="match status" value="1"/>
</dbReference>
<feature type="domain" description="ABC transporter" evidence="4">
    <location>
        <begin position="24"/>
        <end position="255"/>
    </location>
</feature>
<evidence type="ECO:0000259" key="4">
    <source>
        <dbReference type="PROSITE" id="PS50893"/>
    </source>
</evidence>
<dbReference type="InterPro" id="IPR003593">
    <property type="entry name" value="AAA+_ATPase"/>
</dbReference>
<dbReference type="InterPro" id="IPR017871">
    <property type="entry name" value="ABC_transporter-like_CS"/>
</dbReference>
<dbReference type="GO" id="GO:0005524">
    <property type="term" value="F:ATP binding"/>
    <property type="evidence" value="ECO:0007669"/>
    <property type="project" value="UniProtKB-KW"/>
</dbReference>
<comment type="caution">
    <text evidence="5">The sequence shown here is derived from an EMBL/GenBank/DDBJ whole genome shotgun (WGS) entry which is preliminary data.</text>
</comment>
<keyword evidence="2" id="KW-0547">Nucleotide-binding</keyword>
<gene>
    <name evidence="5" type="ORF">GCM10022240_16360</name>
</gene>
<reference evidence="6" key="1">
    <citation type="journal article" date="2019" name="Int. J. Syst. Evol. Microbiol.">
        <title>The Global Catalogue of Microorganisms (GCM) 10K type strain sequencing project: providing services to taxonomists for standard genome sequencing and annotation.</title>
        <authorList>
            <consortium name="The Broad Institute Genomics Platform"/>
            <consortium name="The Broad Institute Genome Sequencing Center for Infectious Disease"/>
            <person name="Wu L."/>
            <person name="Ma J."/>
        </authorList>
    </citation>
    <scope>NUCLEOTIDE SEQUENCE [LARGE SCALE GENOMIC DNA]</scope>
    <source>
        <strain evidence="6">JCM 16950</strain>
    </source>
</reference>
<dbReference type="PROSITE" id="PS00211">
    <property type="entry name" value="ABC_TRANSPORTER_1"/>
    <property type="match status" value="1"/>
</dbReference>
<dbReference type="InterPro" id="IPR003439">
    <property type="entry name" value="ABC_transporter-like_ATP-bd"/>
</dbReference>
<sequence>MITTTSDPERVDWHRASAEAAISIRDLSISYLRNDDERVDVTAGFDLDVRRGEFLTLIGPSGCGKTSILRAIGGLQKPTTGAVTVLGEPLTGPRPRDISYIFQDFALFPWRTALANVEIALRFTSVPRRQHRQRALEALELVGLADEADRYPRELSGGMQQRVAVARGLVSNSEVLLLDEPFGALDEQTRLILGTELARILEQTGKTIVFVTHSLQEAVFLSTRIVLLSKRPCAIKEIIDVPLTRPRHPDQVTGAVGQRIQQTLFNGLYSESTGA</sequence>
<name>A0ABP7GG10_9MICO</name>
<keyword evidence="6" id="KW-1185">Reference proteome</keyword>
<dbReference type="InterPro" id="IPR027417">
    <property type="entry name" value="P-loop_NTPase"/>
</dbReference>
<dbReference type="PANTHER" id="PTHR42788">
    <property type="entry name" value="TAURINE IMPORT ATP-BINDING PROTEIN-RELATED"/>
    <property type="match status" value="1"/>
</dbReference>
<evidence type="ECO:0000256" key="3">
    <source>
        <dbReference type="ARBA" id="ARBA00022840"/>
    </source>
</evidence>
<dbReference type="SUPFAM" id="SSF52540">
    <property type="entry name" value="P-loop containing nucleoside triphosphate hydrolases"/>
    <property type="match status" value="1"/>
</dbReference>
<evidence type="ECO:0000313" key="5">
    <source>
        <dbReference type="EMBL" id="GAA3764824.1"/>
    </source>
</evidence>
<dbReference type="Pfam" id="PF00005">
    <property type="entry name" value="ABC_tran"/>
    <property type="match status" value="1"/>
</dbReference>
<proteinExistence type="predicted"/>
<dbReference type="InterPro" id="IPR050166">
    <property type="entry name" value="ABC_transporter_ATP-bind"/>
</dbReference>
<keyword evidence="1" id="KW-0813">Transport</keyword>
<dbReference type="Gene3D" id="3.40.50.300">
    <property type="entry name" value="P-loop containing nucleotide triphosphate hydrolases"/>
    <property type="match status" value="1"/>
</dbReference>
<dbReference type="CDD" id="cd03293">
    <property type="entry name" value="ABC_NrtD_SsuB_transporters"/>
    <property type="match status" value="1"/>
</dbReference>
<dbReference type="RefSeq" id="WP_344782421.1">
    <property type="nucleotide sequence ID" value="NZ_BAABAF010000005.1"/>
</dbReference>
<evidence type="ECO:0000313" key="6">
    <source>
        <dbReference type="Proteomes" id="UP001500540"/>
    </source>
</evidence>
<dbReference type="EMBL" id="BAABAF010000005">
    <property type="protein sequence ID" value="GAA3764824.1"/>
    <property type="molecule type" value="Genomic_DNA"/>
</dbReference>
<protein>
    <submittedName>
        <fullName evidence="5">ABC transporter ATP-binding protein</fullName>
    </submittedName>
</protein>
<keyword evidence="3 5" id="KW-0067">ATP-binding</keyword>
<organism evidence="5 6">
    <name type="scientific">Microbacterium kribbense</name>
    <dbReference type="NCBI Taxonomy" id="433645"/>
    <lineage>
        <taxon>Bacteria</taxon>
        <taxon>Bacillati</taxon>
        <taxon>Actinomycetota</taxon>
        <taxon>Actinomycetes</taxon>
        <taxon>Micrococcales</taxon>
        <taxon>Microbacteriaceae</taxon>
        <taxon>Microbacterium</taxon>
    </lineage>
</organism>
<dbReference type="PROSITE" id="PS50893">
    <property type="entry name" value="ABC_TRANSPORTER_2"/>
    <property type="match status" value="1"/>
</dbReference>
<evidence type="ECO:0000256" key="2">
    <source>
        <dbReference type="ARBA" id="ARBA00022741"/>
    </source>
</evidence>
<dbReference type="Proteomes" id="UP001500540">
    <property type="component" value="Unassembled WGS sequence"/>
</dbReference>
<evidence type="ECO:0000256" key="1">
    <source>
        <dbReference type="ARBA" id="ARBA00022448"/>
    </source>
</evidence>
<accession>A0ABP7GG10</accession>